<keyword evidence="3" id="KW-1185">Reference proteome</keyword>
<evidence type="ECO:0000313" key="3">
    <source>
        <dbReference type="Proteomes" id="UP000559010"/>
    </source>
</evidence>
<feature type="chain" id="PRO_5032358197" evidence="1">
    <location>
        <begin position="20"/>
        <end position="172"/>
    </location>
</feature>
<dbReference type="EMBL" id="JABBNU010000016">
    <property type="protein sequence ID" value="NMM50808.1"/>
    <property type="molecule type" value="Genomic_DNA"/>
</dbReference>
<comment type="caution">
    <text evidence="2">The sequence shown here is derived from an EMBL/GenBank/DDBJ whole genome shotgun (WGS) entry which is preliminary data.</text>
</comment>
<accession>A0A848J6E0</accession>
<dbReference type="RefSeq" id="WP_169685174.1">
    <property type="nucleotide sequence ID" value="NZ_JABBNU010000016.1"/>
</dbReference>
<gene>
    <name evidence="2" type="ORF">HH304_20530</name>
</gene>
<reference evidence="2 3" key="1">
    <citation type="submission" date="2020-04" db="EMBL/GenBank/DDBJ databases">
        <title>Flammeovirgaceae bacterium KN852 isolated from deep sea.</title>
        <authorList>
            <person name="Zhang D.-C."/>
        </authorList>
    </citation>
    <scope>NUCLEOTIDE SEQUENCE [LARGE SCALE GENOMIC DNA]</scope>
    <source>
        <strain evidence="2 3">KN852</strain>
    </source>
</reference>
<evidence type="ECO:0000313" key="2">
    <source>
        <dbReference type="EMBL" id="NMM50808.1"/>
    </source>
</evidence>
<sequence>MKISLFTISFLFINMLCLAQDKQLYATQFKTDGGVMLSTQRISAPVNSKASTIEFFTREEENPTAYYPFGDISHLEDEFEMLNMFSDNIPFNYDAGSTKFYLCFNKEKTTGNNYVLKLADHPIVKSVDESGSMYYLPTTFESKSDAEKLVKTLKENFDQDYYDQFVSFGKEQ</sequence>
<protein>
    <submittedName>
        <fullName evidence="2">Uncharacterized protein</fullName>
    </submittedName>
</protein>
<evidence type="ECO:0000256" key="1">
    <source>
        <dbReference type="SAM" id="SignalP"/>
    </source>
</evidence>
<feature type="signal peptide" evidence="1">
    <location>
        <begin position="1"/>
        <end position="19"/>
    </location>
</feature>
<proteinExistence type="predicted"/>
<name>A0A848J6E0_9BACT</name>
<keyword evidence="1" id="KW-0732">Signal</keyword>
<dbReference type="AlphaFoldDB" id="A0A848J6E0"/>
<organism evidence="2 3">
    <name type="scientific">Marinigracilibium pacificum</name>
    <dbReference type="NCBI Taxonomy" id="2729599"/>
    <lineage>
        <taxon>Bacteria</taxon>
        <taxon>Pseudomonadati</taxon>
        <taxon>Bacteroidota</taxon>
        <taxon>Cytophagia</taxon>
        <taxon>Cytophagales</taxon>
        <taxon>Flammeovirgaceae</taxon>
        <taxon>Marinigracilibium</taxon>
    </lineage>
</organism>
<dbReference type="Proteomes" id="UP000559010">
    <property type="component" value="Unassembled WGS sequence"/>
</dbReference>